<dbReference type="RefSeq" id="WP_250859860.1">
    <property type="nucleotide sequence ID" value="NZ_JAGSOJ010000002.1"/>
</dbReference>
<sequence>MLNFKKVPSKGGFINIFLPIFIMVVLTVVIGYFLPIGALVFGGVIVLITLLSLVKYSSFIKKSSEIEVGEAPEVHSIVRSVCEYFDIEEPIIRSFESEYEEVFAVGLKKPYNLMISELALENLAEDELEFLIIQELVNINRGRMVPLTLFAPIGTTFGIGHLFTKWISNIELMNDKIVLIATKNIELCIRTIIKVNDFDEESEMSIKEIVNIFLNARKSQLGNITNALNLDQYIVDRVVEILKFSRTREYKKLSDATPVLTIQYSINNTGNEADKIKINDLNIDKKEPLDFQENNEKYYEEVMGGNKFKYENKEIEIDILKEAEEDFREVTSKHSATDLDYDEKLALREIAASSYDDDDDDKKQKTSVFNDKYHIKRAKDDDFEYEEESGDEIKKKIIVCIVLIIILIAGGFAVKKLVIDKKSTKPPVTDGDGTNSGDQDGGKGTDTDKQEQLEYFSTLIENFDNAWVDHVNTASNDYLDFLISDGQLYKDLTNYNIKGKSQILIGIEVTEYKMITDSKVDIYFNEKIEETQGGNKKSLDYDWIYTAVKVGEEWKLESGRYNHGTNNNDSSINNYPNSSFSTEHSYKYSDVNNSTRLSGEIAQEIENAYTGFNNSWINYVNTNDKNVFNYIVKGSKVYNITKTYKEKPEYVGIKQKFNVMDIKDVREGKDSYYVWAHEVIHETKGAVVNNWEYHWIYIIKKSGDDYLVSEYFKDPAF</sequence>
<evidence type="ECO:0000259" key="3">
    <source>
        <dbReference type="Pfam" id="PF22819"/>
    </source>
</evidence>
<organism evidence="4 5">
    <name type="scientific">Oceanirhabdus seepicola</name>
    <dbReference type="NCBI Taxonomy" id="2828781"/>
    <lineage>
        <taxon>Bacteria</taxon>
        <taxon>Bacillati</taxon>
        <taxon>Bacillota</taxon>
        <taxon>Clostridia</taxon>
        <taxon>Eubacteriales</taxon>
        <taxon>Clostridiaceae</taxon>
        <taxon>Oceanirhabdus</taxon>
    </lineage>
</organism>
<gene>
    <name evidence="4" type="ORF">KDK92_13640</name>
</gene>
<dbReference type="Pfam" id="PF22819">
    <property type="entry name" value="TcaA_5th"/>
    <property type="match status" value="1"/>
</dbReference>
<feature type="transmembrane region" description="Helical" evidence="2">
    <location>
        <begin position="36"/>
        <end position="54"/>
    </location>
</feature>
<keyword evidence="5" id="KW-1185">Reference proteome</keyword>
<proteinExistence type="predicted"/>
<feature type="region of interest" description="Disordered" evidence="1">
    <location>
        <begin position="425"/>
        <end position="448"/>
    </location>
</feature>
<evidence type="ECO:0000256" key="1">
    <source>
        <dbReference type="SAM" id="MobiDB-lite"/>
    </source>
</evidence>
<keyword evidence="2" id="KW-0472">Membrane</keyword>
<feature type="transmembrane region" description="Helical" evidence="2">
    <location>
        <begin position="397"/>
        <end position="414"/>
    </location>
</feature>
<dbReference type="Proteomes" id="UP001056429">
    <property type="component" value="Unassembled WGS sequence"/>
</dbReference>
<reference evidence="4" key="2">
    <citation type="submission" date="2021-04" db="EMBL/GenBank/DDBJ databases">
        <authorList>
            <person name="Dong X."/>
        </authorList>
    </citation>
    <scope>NUCLEOTIDE SEQUENCE</scope>
    <source>
        <strain evidence="4">ZWT</strain>
    </source>
</reference>
<dbReference type="AlphaFoldDB" id="A0A9J6P5G3"/>
<evidence type="ECO:0000313" key="4">
    <source>
        <dbReference type="EMBL" id="MCM1990768.1"/>
    </source>
</evidence>
<dbReference type="InterPro" id="IPR054528">
    <property type="entry name" value="TcaA_5th"/>
</dbReference>
<keyword evidence="2" id="KW-1133">Transmembrane helix</keyword>
<evidence type="ECO:0000313" key="5">
    <source>
        <dbReference type="Proteomes" id="UP001056429"/>
    </source>
</evidence>
<reference evidence="4" key="1">
    <citation type="journal article" date="2021" name="mSystems">
        <title>Bacteria and Archaea Synergistically Convert Glycine Betaine to Biogenic Methane in the Formosa Cold Seep of the South China Sea.</title>
        <authorList>
            <person name="Li L."/>
            <person name="Zhang W."/>
            <person name="Zhang S."/>
            <person name="Song L."/>
            <person name="Sun Q."/>
            <person name="Zhang H."/>
            <person name="Xiang H."/>
            <person name="Dong X."/>
        </authorList>
    </citation>
    <scope>NUCLEOTIDE SEQUENCE</scope>
    <source>
        <strain evidence="4">ZWT</strain>
    </source>
</reference>
<feature type="transmembrane region" description="Helical" evidence="2">
    <location>
        <begin position="12"/>
        <end position="30"/>
    </location>
</feature>
<comment type="caution">
    <text evidence="4">The sequence shown here is derived from an EMBL/GenBank/DDBJ whole genome shotgun (WGS) entry which is preliminary data.</text>
</comment>
<keyword evidence="2" id="KW-0812">Transmembrane</keyword>
<protein>
    <recommendedName>
        <fullName evidence="3">TcaA protein NTF2-like domain-containing protein</fullName>
    </recommendedName>
</protein>
<dbReference type="EMBL" id="JAGSOJ010000002">
    <property type="protein sequence ID" value="MCM1990768.1"/>
    <property type="molecule type" value="Genomic_DNA"/>
</dbReference>
<name>A0A9J6P5G3_9CLOT</name>
<evidence type="ECO:0000256" key="2">
    <source>
        <dbReference type="SAM" id="Phobius"/>
    </source>
</evidence>
<feature type="domain" description="TcaA protein NTF2-like" evidence="3">
    <location>
        <begin position="603"/>
        <end position="711"/>
    </location>
</feature>
<accession>A0A9J6P5G3</accession>